<evidence type="ECO:0000313" key="2">
    <source>
        <dbReference type="EMBL" id="KAG5514757.1"/>
    </source>
</evidence>
<evidence type="ECO:0000313" key="3">
    <source>
        <dbReference type="Proteomes" id="UP000823749"/>
    </source>
</evidence>
<proteinExistence type="predicted"/>
<feature type="region of interest" description="Disordered" evidence="1">
    <location>
        <begin position="47"/>
        <end position="67"/>
    </location>
</feature>
<dbReference type="AlphaFoldDB" id="A0AAV6HP79"/>
<gene>
    <name evidence="2" type="ORF">RHGRI_035971</name>
</gene>
<comment type="caution">
    <text evidence="2">The sequence shown here is derived from an EMBL/GenBank/DDBJ whole genome shotgun (WGS) entry which is preliminary data.</text>
</comment>
<feature type="compositionally biased region" description="Polar residues" evidence="1">
    <location>
        <begin position="114"/>
        <end position="124"/>
    </location>
</feature>
<accession>A0AAV6HP79</accession>
<reference evidence="2 3" key="1">
    <citation type="submission" date="2020-08" db="EMBL/GenBank/DDBJ databases">
        <title>Plant Genome Project.</title>
        <authorList>
            <person name="Zhang R.-G."/>
        </authorList>
    </citation>
    <scope>NUCLEOTIDE SEQUENCE [LARGE SCALE GENOMIC DNA]</scope>
    <source>
        <strain evidence="2">WSP0</strain>
        <tissue evidence="2">Leaf</tissue>
    </source>
</reference>
<feature type="compositionally biased region" description="Acidic residues" evidence="1">
    <location>
        <begin position="11"/>
        <end position="23"/>
    </location>
</feature>
<name>A0AAV6HP79_9ERIC</name>
<organism evidence="2 3">
    <name type="scientific">Rhododendron griersonianum</name>
    <dbReference type="NCBI Taxonomy" id="479676"/>
    <lineage>
        <taxon>Eukaryota</taxon>
        <taxon>Viridiplantae</taxon>
        <taxon>Streptophyta</taxon>
        <taxon>Embryophyta</taxon>
        <taxon>Tracheophyta</taxon>
        <taxon>Spermatophyta</taxon>
        <taxon>Magnoliopsida</taxon>
        <taxon>eudicotyledons</taxon>
        <taxon>Gunneridae</taxon>
        <taxon>Pentapetalae</taxon>
        <taxon>asterids</taxon>
        <taxon>Ericales</taxon>
        <taxon>Ericaceae</taxon>
        <taxon>Ericoideae</taxon>
        <taxon>Rhodoreae</taxon>
        <taxon>Rhododendron</taxon>
    </lineage>
</organism>
<evidence type="ECO:0000256" key="1">
    <source>
        <dbReference type="SAM" id="MobiDB-lite"/>
    </source>
</evidence>
<dbReference type="EMBL" id="JACTNZ010000013">
    <property type="protein sequence ID" value="KAG5514757.1"/>
    <property type="molecule type" value="Genomic_DNA"/>
</dbReference>
<feature type="region of interest" description="Disordered" evidence="1">
    <location>
        <begin position="1"/>
        <end position="25"/>
    </location>
</feature>
<dbReference type="Proteomes" id="UP000823749">
    <property type="component" value="Chromosome 13"/>
</dbReference>
<sequence>MSLRKSMASEQDLDDGKDDDDEPVLSKIDLDKGFVFKSPHRLNKEARGLSGGMINQEPTSVISKDGALAEKKINRNIAVQDDEDFSREFPPDRLTPRKVSDVTDMPQNHEKRVGSNNNPNSHLG</sequence>
<keyword evidence="3" id="KW-1185">Reference proteome</keyword>
<protein>
    <submittedName>
        <fullName evidence="2">Uncharacterized protein</fullName>
    </submittedName>
</protein>
<feature type="region of interest" description="Disordered" evidence="1">
    <location>
        <begin position="82"/>
        <end position="124"/>
    </location>
</feature>
<feature type="compositionally biased region" description="Basic and acidic residues" evidence="1">
    <location>
        <begin position="86"/>
        <end position="113"/>
    </location>
</feature>